<proteinExistence type="predicted"/>
<dbReference type="RefSeq" id="WP_166508179.1">
    <property type="nucleotide sequence ID" value="NZ_CP043026.1"/>
</dbReference>
<feature type="compositionally biased region" description="Polar residues" evidence="1">
    <location>
        <begin position="116"/>
        <end position="127"/>
    </location>
</feature>
<feature type="region of interest" description="Disordered" evidence="1">
    <location>
        <begin position="116"/>
        <end position="137"/>
    </location>
</feature>
<dbReference type="Proteomes" id="UP000323144">
    <property type="component" value="Chromosome"/>
</dbReference>
<organism evidence="2 3">
    <name type="scientific">Spiroplasma chinense</name>
    <dbReference type="NCBI Taxonomy" id="216932"/>
    <lineage>
        <taxon>Bacteria</taxon>
        <taxon>Bacillati</taxon>
        <taxon>Mycoplasmatota</taxon>
        <taxon>Mollicutes</taxon>
        <taxon>Entomoplasmatales</taxon>
        <taxon>Spiroplasmataceae</taxon>
        <taxon>Spiroplasma</taxon>
    </lineage>
</organism>
<sequence length="248" mass="27740">MKKLLAIIGGASFVVPTVTNVISCDPGDVEVFAPAGTDLNNLFSGDKLNIQIYKKSNEGLMQAIKNLKIVSSQQIKIDGEVDSRVNEGKVKLIPNEDFFIKVEGFVEVSWFYIEDTPNTGGEDTPNTGGEDEISEESKNNNLTTIQNKFDSNTNFHFQVNQNTNDPNAEWSYIKGVMIGVFNSIVGESFGIPEHDRWKEIVENVHYKCDYDEVIATKELKPNQKISINFWGLEDSWINGKAIITIILN</sequence>
<accession>A0A5B9Y3Z9</accession>
<gene>
    <name evidence="2" type="ORF">SCHIN_v1c05970</name>
</gene>
<name>A0A5B9Y3Z9_9MOLU</name>
<dbReference type="InterPro" id="IPR054816">
    <property type="entry name" value="Lipoprotein_mollicutes-type_CS"/>
</dbReference>
<evidence type="ECO:0000313" key="2">
    <source>
        <dbReference type="EMBL" id="QEH61794.1"/>
    </source>
</evidence>
<evidence type="ECO:0008006" key="4">
    <source>
        <dbReference type="Google" id="ProtNLM"/>
    </source>
</evidence>
<dbReference type="KEGG" id="schi:SCHIN_v1c05970"/>
<evidence type="ECO:0000313" key="3">
    <source>
        <dbReference type="Proteomes" id="UP000323144"/>
    </source>
</evidence>
<protein>
    <recommendedName>
        <fullName evidence="4">Lipoprotein</fullName>
    </recommendedName>
</protein>
<dbReference type="NCBIfam" id="NF038029">
    <property type="entry name" value="LP_plasma"/>
    <property type="match status" value="1"/>
</dbReference>
<reference evidence="2 3" key="1">
    <citation type="submission" date="2019-08" db="EMBL/GenBank/DDBJ databases">
        <title>Complete genome sequence of Spiroplasma chinense CCH (DSM 19755).</title>
        <authorList>
            <person name="Shen H.-Y."/>
            <person name="Lin Y.-C."/>
            <person name="Chou L."/>
            <person name="Kuo C.-H."/>
        </authorList>
    </citation>
    <scope>NUCLEOTIDE SEQUENCE [LARGE SCALE GENOMIC DNA]</scope>
    <source>
        <strain evidence="2 3">CCH</strain>
    </source>
</reference>
<evidence type="ECO:0000256" key="1">
    <source>
        <dbReference type="SAM" id="MobiDB-lite"/>
    </source>
</evidence>
<dbReference type="AlphaFoldDB" id="A0A5B9Y3Z9"/>
<dbReference type="EMBL" id="CP043026">
    <property type="protein sequence ID" value="QEH61794.1"/>
    <property type="molecule type" value="Genomic_DNA"/>
</dbReference>
<keyword evidence="3" id="KW-1185">Reference proteome</keyword>